<dbReference type="Pfam" id="PF00646">
    <property type="entry name" value="F-box"/>
    <property type="match status" value="1"/>
</dbReference>
<accession>A0A165GWZ4</accession>
<proteinExistence type="predicted"/>
<reference evidence="3 4" key="1">
    <citation type="journal article" date="2016" name="Mol. Biol. Evol.">
        <title>Comparative Genomics of Early-Diverging Mushroom-Forming Fungi Provides Insights into the Origins of Lignocellulose Decay Capabilities.</title>
        <authorList>
            <person name="Nagy L.G."/>
            <person name="Riley R."/>
            <person name="Tritt A."/>
            <person name="Adam C."/>
            <person name="Daum C."/>
            <person name="Floudas D."/>
            <person name="Sun H."/>
            <person name="Yadav J.S."/>
            <person name="Pangilinan J."/>
            <person name="Larsson K.H."/>
            <person name="Matsuura K."/>
            <person name="Barry K."/>
            <person name="Labutti K."/>
            <person name="Kuo R."/>
            <person name="Ohm R.A."/>
            <person name="Bhattacharya S.S."/>
            <person name="Shirouzu T."/>
            <person name="Yoshinaga Y."/>
            <person name="Martin F.M."/>
            <person name="Grigoriev I.V."/>
            <person name="Hibbett D.S."/>
        </authorList>
    </citation>
    <scope>NUCLEOTIDE SEQUENCE [LARGE SCALE GENOMIC DNA]</scope>
    <source>
        <strain evidence="3 4">HHB12029</strain>
    </source>
</reference>
<keyword evidence="4" id="KW-1185">Reference proteome</keyword>
<organism evidence="3 4">
    <name type="scientific">Exidia glandulosa HHB12029</name>
    <dbReference type="NCBI Taxonomy" id="1314781"/>
    <lineage>
        <taxon>Eukaryota</taxon>
        <taxon>Fungi</taxon>
        <taxon>Dikarya</taxon>
        <taxon>Basidiomycota</taxon>
        <taxon>Agaricomycotina</taxon>
        <taxon>Agaricomycetes</taxon>
        <taxon>Auriculariales</taxon>
        <taxon>Exidiaceae</taxon>
        <taxon>Exidia</taxon>
    </lineage>
</organism>
<evidence type="ECO:0000259" key="2">
    <source>
        <dbReference type="PROSITE" id="PS50181"/>
    </source>
</evidence>
<dbReference type="AlphaFoldDB" id="A0A165GWZ4"/>
<dbReference type="InParanoid" id="A0A165GWZ4"/>
<evidence type="ECO:0000313" key="3">
    <source>
        <dbReference type="EMBL" id="KZV91118.1"/>
    </source>
</evidence>
<name>A0A165GWZ4_EXIGL</name>
<evidence type="ECO:0000313" key="4">
    <source>
        <dbReference type="Proteomes" id="UP000077266"/>
    </source>
</evidence>
<sequence length="685" mass="75732">MLNARLSEESVSIKTWKQLSLYASTPDANCDRGQRVCQDGRGIQLLFRSPSSANVPPIPVMSDLPSCHHDALCSSVAEALKGATEASTLSRSIAAVLATVHAQIAGVAQAWNDENRDPLLRFPLELHVSCLQWLSADELLFASHVSRDWRAATLSEPRLWASYEISRNTTGSDTRAELLRLTLQRSLALPFDFIWLKEAAMPRAAAAGVRRPRPQDSPAKSQTGDVFSASPETPVAKKTRTGPSIFSPFRSKSPPAPSAPPQQPLAASTTPRAPVPPAPEKAVSPPRPTPERKVVYRPPGTIEPFNYDKLRCNMSWTVGDMRYHFKRSIAHVQDFSRMAPHYNVHEDELQHVEYLYDAALALMQLSRTILEDTGRKEREERPTPEPVTSTPDSAAATSQPAPPATTTAVPATQATPHSAPAPALPQTAPLPQPDKPTPTGQQRRRKRRPQQSGGVAAPPSGTSSAARPPQRKHQPPTPSRTPPRTRSTRLILRFPLAGGPGPLEKRQLHPSIIRDSLNDALHDRWISAVDRSRGGHLVLSTRAPFTARQLAVHGDVIWTVLQKTFELQDEMRPLFEPDDQWTAIVVHRVPLPIWDDTRAAELRDNFFSEVCEWNGLDSRTLKKERFLCTEDELATRVQGSTPTTPQQVSVMLTLSDAAAAQRLLRTGVYWQGSHCRASIYRSRTR</sequence>
<dbReference type="EMBL" id="KV426034">
    <property type="protein sequence ID" value="KZV91118.1"/>
    <property type="molecule type" value="Genomic_DNA"/>
</dbReference>
<feature type="compositionally biased region" description="Low complexity" evidence="1">
    <location>
        <begin position="386"/>
        <end position="427"/>
    </location>
</feature>
<dbReference type="Proteomes" id="UP000077266">
    <property type="component" value="Unassembled WGS sequence"/>
</dbReference>
<evidence type="ECO:0000256" key="1">
    <source>
        <dbReference type="SAM" id="MobiDB-lite"/>
    </source>
</evidence>
<feature type="domain" description="F-box" evidence="2">
    <location>
        <begin position="116"/>
        <end position="163"/>
    </location>
</feature>
<dbReference type="InterPro" id="IPR001810">
    <property type="entry name" value="F-box_dom"/>
</dbReference>
<feature type="compositionally biased region" description="Pro residues" evidence="1">
    <location>
        <begin position="254"/>
        <end position="263"/>
    </location>
</feature>
<protein>
    <recommendedName>
        <fullName evidence="2">F-box domain-containing protein</fullName>
    </recommendedName>
</protein>
<dbReference type="InterPro" id="IPR036047">
    <property type="entry name" value="F-box-like_dom_sf"/>
</dbReference>
<dbReference type="PROSITE" id="PS50181">
    <property type="entry name" value="FBOX"/>
    <property type="match status" value="1"/>
</dbReference>
<feature type="region of interest" description="Disordered" evidence="1">
    <location>
        <begin position="371"/>
        <end position="488"/>
    </location>
</feature>
<feature type="compositionally biased region" description="Basic and acidic residues" evidence="1">
    <location>
        <begin position="371"/>
        <end position="383"/>
    </location>
</feature>
<dbReference type="Gene3D" id="1.20.1280.50">
    <property type="match status" value="1"/>
</dbReference>
<feature type="region of interest" description="Disordered" evidence="1">
    <location>
        <begin position="206"/>
        <end position="297"/>
    </location>
</feature>
<dbReference type="SUPFAM" id="SSF81383">
    <property type="entry name" value="F-box domain"/>
    <property type="match status" value="1"/>
</dbReference>
<gene>
    <name evidence="3" type="ORF">EXIGLDRAFT_694021</name>
</gene>